<evidence type="ECO:0000313" key="1">
    <source>
        <dbReference type="EMBL" id="TKC40274.1"/>
    </source>
</evidence>
<proteinExistence type="predicted"/>
<protein>
    <submittedName>
        <fullName evidence="1">Uncharacterized protein</fullName>
    </submittedName>
</protein>
<accession>A0A4U1EUC2</accession>
<comment type="caution">
    <text evidence="1">The sequence shown here is derived from an EMBL/GenBank/DDBJ whole genome shotgun (WGS) entry which is preliminary data.</text>
</comment>
<evidence type="ECO:0000313" key="2">
    <source>
        <dbReference type="Proteomes" id="UP000308365"/>
    </source>
</evidence>
<dbReference type="AlphaFoldDB" id="A0A4U1EUC2"/>
<organism evidence="1 2">
    <name type="scientific">Monodon monoceros</name>
    <name type="common">Narwhal</name>
    <name type="synonym">Ceratodon monodon</name>
    <dbReference type="NCBI Taxonomy" id="40151"/>
    <lineage>
        <taxon>Eukaryota</taxon>
        <taxon>Metazoa</taxon>
        <taxon>Chordata</taxon>
        <taxon>Craniata</taxon>
        <taxon>Vertebrata</taxon>
        <taxon>Euteleostomi</taxon>
        <taxon>Mammalia</taxon>
        <taxon>Eutheria</taxon>
        <taxon>Laurasiatheria</taxon>
        <taxon>Artiodactyla</taxon>
        <taxon>Whippomorpha</taxon>
        <taxon>Cetacea</taxon>
        <taxon>Odontoceti</taxon>
        <taxon>Monodontidae</taxon>
        <taxon>Monodon</taxon>
    </lineage>
</organism>
<feature type="non-terminal residue" evidence="1">
    <location>
        <position position="92"/>
    </location>
</feature>
<dbReference type="Proteomes" id="UP000308365">
    <property type="component" value="Unassembled WGS sequence"/>
</dbReference>
<sequence length="92" mass="9965">MNVPLRLFADTQRELVVPSLRPALLAARRASAALCECGLRQAVRGMDKPALVHHWVCGRNSELGTKKLHQPHSSSPSTVLAGTLGWWLAAGE</sequence>
<gene>
    <name evidence="1" type="ORF">EI555_001337</name>
</gene>
<name>A0A4U1EUC2_MONMO</name>
<dbReference type="EMBL" id="RWIC01000776">
    <property type="protein sequence ID" value="TKC40274.1"/>
    <property type="molecule type" value="Genomic_DNA"/>
</dbReference>
<reference evidence="2" key="1">
    <citation type="journal article" date="2019" name="IScience">
        <title>Narwhal Genome Reveals Long-Term Low Genetic Diversity despite Current Large Abundance Size.</title>
        <authorList>
            <person name="Westbury M.V."/>
            <person name="Petersen B."/>
            <person name="Garde E."/>
            <person name="Heide-Jorgensen M.P."/>
            <person name="Lorenzen E.D."/>
        </authorList>
    </citation>
    <scope>NUCLEOTIDE SEQUENCE [LARGE SCALE GENOMIC DNA]</scope>
</reference>